<dbReference type="GO" id="GO:0043571">
    <property type="term" value="P:maintenance of CRISPR repeat elements"/>
    <property type="evidence" value="ECO:0007669"/>
    <property type="project" value="InterPro"/>
</dbReference>
<dbReference type="KEGG" id="salq:SYNTR_0950"/>
<gene>
    <name evidence="3" type="ORF">SYNTR_0950</name>
</gene>
<dbReference type="Pfam" id="PF09704">
    <property type="entry name" value="Cas_Cas5d"/>
    <property type="match status" value="1"/>
</dbReference>
<proteinExistence type="predicted"/>
<dbReference type="Proteomes" id="UP000426444">
    <property type="component" value="Chromosome"/>
</dbReference>
<evidence type="ECO:0000313" key="4">
    <source>
        <dbReference type="Proteomes" id="UP000426444"/>
    </source>
</evidence>
<keyword evidence="4" id="KW-1185">Reference proteome</keyword>
<dbReference type="NCBIfam" id="TIGR01868">
    <property type="entry name" value="casD_Cas5e"/>
    <property type="match status" value="1"/>
</dbReference>
<dbReference type="InterPro" id="IPR010147">
    <property type="entry name" value="CRISPR-assoc_prot_CasD"/>
</dbReference>
<dbReference type="EMBL" id="CP046457">
    <property type="protein sequence ID" value="QGT99543.1"/>
    <property type="molecule type" value="Genomic_DNA"/>
</dbReference>
<dbReference type="NCBIfam" id="TIGR02593">
    <property type="entry name" value="CRISPR_cas5"/>
    <property type="match status" value="1"/>
</dbReference>
<dbReference type="OrthoDB" id="3189549at2"/>
<dbReference type="GO" id="GO:0003723">
    <property type="term" value="F:RNA binding"/>
    <property type="evidence" value="ECO:0007669"/>
    <property type="project" value="InterPro"/>
</dbReference>
<feature type="region of interest" description="Disordered" evidence="2">
    <location>
        <begin position="217"/>
        <end position="236"/>
    </location>
</feature>
<keyword evidence="1" id="KW-0051">Antiviral defense</keyword>
<dbReference type="CDD" id="cd09756">
    <property type="entry name" value="Cas5_I-E"/>
    <property type="match status" value="1"/>
</dbReference>
<dbReference type="RefSeq" id="WP_156203425.1">
    <property type="nucleotide sequence ID" value="NZ_CP046457.1"/>
</dbReference>
<evidence type="ECO:0000313" key="3">
    <source>
        <dbReference type="EMBL" id="QGT99543.1"/>
    </source>
</evidence>
<dbReference type="GO" id="GO:0051607">
    <property type="term" value="P:defense response to virus"/>
    <property type="evidence" value="ECO:0007669"/>
    <property type="project" value="UniProtKB-KW"/>
</dbReference>
<dbReference type="InterPro" id="IPR013422">
    <property type="entry name" value="CRISPR-assoc_prot_Cas5_N"/>
</dbReference>
<dbReference type="AlphaFoldDB" id="A0A6I6DGU6"/>
<accession>A0A6I6DGU6</accession>
<sequence>MSTLLLRLAAPLQSWGVDAKFDRRGTQSIPTKSGVIGLVAAALGRRRDEGIDDLQSLRFGVRVDQAGDLLRDYHTAKSVKSTYVTNRYYLSDAVFLVGLQGVETLLKEIDTALRIPTFPLFLGRRSCPPEGKISLGIRTNKNLVEALQEEEWLISDWLRRKEAKYVQLPIVVEVEKETGGAYYIRDNPISFDQNHRKFGFRLVTEIEAKVVINNESRHTVQGDTTAHDPMQELRGE</sequence>
<reference evidence="4" key="1">
    <citation type="journal article" date="2019" name="Microbiology">
        <title>Complete Genome Sequence of an Uncultured Bacterium of the Candidate Phylum Bipolaricaulota.</title>
        <authorList>
            <person name="Kadnikov V.V."/>
            <person name="Mardanov A.V."/>
            <person name="Beletsky A.V."/>
            <person name="Frank Y.A."/>
            <person name="Karnachuk O.V."/>
            <person name="Ravin N.V."/>
        </authorList>
    </citation>
    <scope>NUCLEOTIDE SEQUENCE [LARGE SCALE GENOMIC DNA]</scope>
</reference>
<protein>
    <submittedName>
        <fullName evidence="3">CRISPR-associated protein, Cas5e family</fullName>
    </submittedName>
</protein>
<name>A0A6I6DGU6_9FIRM</name>
<dbReference type="InterPro" id="IPR021124">
    <property type="entry name" value="CRISPR-assoc_prot_Cas5"/>
</dbReference>
<evidence type="ECO:0000256" key="2">
    <source>
        <dbReference type="SAM" id="MobiDB-lite"/>
    </source>
</evidence>
<evidence type="ECO:0000256" key="1">
    <source>
        <dbReference type="ARBA" id="ARBA00023118"/>
    </source>
</evidence>
<organism evidence="3 4">
    <name type="scientific">Candidatus Syntrophocurvum alkaliphilum</name>
    <dbReference type="NCBI Taxonomy" id="2293317"/>
    <lineage>
        <taxon>Bacteria</taxon>
        <taxon>Bacillati</taxon>
        <taxon>Bacillota</taxon>
        <taxon>Clostridia</taxon>
        <taxon>Eubacteriales</taxon>
        <taxon>Syntrophomonadaceae</taxon>
        <taxon>Candidatus Syntrophocurvum</taxon>
    </lineage>
</organism>
<dbReference type="Gene3D" id="3.30.70.2660">
    <property type="match status" value="1"/>
</dbReference>